<comment type="caution">
    <text evidence="9">The sequence shown here is derived from an EMBL/GenBank/DDBJ whole genome shotgun (WGS) entry which is preliminary data.</text>
</comment>
<keyword evidence="3" id="KW-0964">Secreted</keyword>
<dbReference type="InterPro" id="IPR012334">
    <property type="entry name" value="Pectin_lyas_fold"/>
</dbReference>
<keyword evidence="6 8" id="KW-0326">Glycosidase</keyword>
<dbReference type="InterPro" id="IPR000743">
    <property type="entry name" value="Glyco_hydro_28"/>
</dbReference>
<comment type="subcellular location">
    <subcellularLocation>
        <location evidence="1">Secreted</location>
    </subcellularLocation>
</comment>
<evidence type="ECO:0000313" key="10">
    <source>
        <dbReference type="Proteomes" id="UP001150904"/>
    </source>
</evidence>
<protein>
    <submittedName>
        <fullName evidence="9">Endopolygalacturonase C</fullName>
    </submittedName>
</protein>
<reference evidence="9" key="2">
    <citation type="journal article" date="2023" name="IMA Fungus">
        <title>Comparative genomic study of the Penicillium genus elucidates a diverse pangenome and 15 lateral gene transfer events.</title>
        <authorList>
            <person name="Petersen C."/>
            <person name="Sorensen T."/>
            <person name="Nielsen M.R."/>
            <person name="Sondergaard T.E."/>
            <person name="Sorensen J.L."/>
            <person name="Fitzpatrick D.A."/>
            <person name="Frisvad J.C."/>
            <person name="Nielsen K.L."/>
        </authorList>
    </citation>
    <scope>NUCLEOTIDE SEQUENCE</scope>
    <source>
        <strain evidence="9">IBT 15544</strain>
    </source>
</reference>
<dbReference type="GeneID" id="83182321"/>
<dbReference type="EMBL" id="JAPQKR010000015">
    <property type="protein sequence ID" value="KAJ5194520.1"/>
    <property type="molecule type" value="Genomic_DNA"/>
</dbReference>
<dbReference type="Gene3D" id="2.160.20.10">
    <property type="entry name" value="Single-stranded right-handed beta-helix, Pectin lyase-like"/>
    <property type="match status" value="1"/>
</dbReference>
<gene>
    <name evidence="9" type="ORF">N7498_007958</name>
</gene>
<proteinExistence type="inferred from homology"/>
<comment type="similarity">
    <text evidence="2 8">Belongs to the glycosyl hydrolase 28 family.</text>
</comment>
<keyword evidence="7" id="KW-0961">Cell wall biogenesis/degradation</keyword>
<keyword evidence="10" id="KW-1185">Reference proteome</keyword>
<dbReference type="GO" id="GO:0004650">
    <property type="term" value="F:polygalacturonase activity"/>
    <property type="evidence" value="ECO:0007669"/>
    <property type="project" value="InterPro"/>
</dbReference>
<dbReference type="GO" id="GO:0005576">
    <property type="term" value="C:extracellular region"/>
    <property type="evidence" value="ECO:0007669"/>
    <property type="project" value="UniProtKB-SubCell"/>
</dbReference>
<evidence type="ECO:0000256" key="2">
    <source>
        <dbReference type="ARBA" id="ARBA00008834"/>
    </source>
</evidence>
<accession>A0A9W9JGI3</accession>
<evidence type="ECO:0000256" key="6">
    <source>
        <dbReference type="ARBA" id="ARBA00023295"/>
    </source>
</evidence>
<dbReference type="SUPFAM" id="SSF51126">
    <property type="entry name" value="Pectin lyase-like"/>
    <property type="match status" value="1"/>
</dbReference>
<dbReference type="RefSeq" id="XP_058305008.1">
    <property type="nucleotide sequence ID" value="XM_058455020.1"/>
</dbReference>
<dbReference type="Proteomes" id="UP001150904">
    <property type="component" value="Unassembled WGS sequence"/>
</dbReference>
<evidence type="ECO:0000256" key="5">
    <source>
        <dbReference type="ARBA" id="ARBA00022801"/>
    </source>
</evidence>
<dbReference type="GO" id="GO:0005975">
    <property type="term" value="P:carbohydrate metabolic process"/>
    <property type="evidence" value="ECO:0007669"/>
    <property type="project" value="InterPro"/>
</dbReference>
<keyword evidence="5 8" id="KW-0378">Hydrolase</keyword>
<evidence type="ECO:0000256" key="1">
    <source>
        <dbReference type="ARBA" id="ARBA00004613"/>
    </source>
</evidence>
<evidence type="ECO:0000256" key="8">
    <source>
        <dbReference type="RuleBase" id="RU361169"/>
    </source>
</evidence>
<dbReference type="GO" id="GO:0071555">
    <property type="term" value="P:cell wall organization"/>
    <property type="evidence" value="ECO:0007669"/>
    <property type="project" value="UniProtKB-KW"/>
</dbReference>
<dbReference type="AlphaFoldDB" id="A0A9W9JGI3"/>
<evidence type="ECO:0000313" key="9">
    <source>
        <dbReference type="EMBL" id="KAJ5194520.1"/>
    </source>
</evidence>
<evidence type="ECO:0000256" key="7">
    <source>
        <dbReference type="ARBA" id="ARBA00023316"/>
    </source>
</evidence>
<keyword evidence="4" id="KW-0732">Signal</keyword>
<dbReference type="Pfam" id="PF00295">
    <property type="entry name" value="Glyco_hydro_28"/>
    <property type="match status" value="1"/>
</dbReference>
<sequence length="77" mass="8397">MGSVSDIIFSNIELSGITGSVEYDSTQVYILYGDDSCSDWTWEGVDMRGGSTSDVCDCGSSVRLAEQGGEYPNWRIK</sequence>
<name>A0A9W9JGI3_9EURO</name>
<reference evidence="9" key="1">
    <citation type="submission" date="2022-12" db="EMBL/GenBank/DDBJ databases">
        <authorList>
            <person name="Petersen C."/>
        </authorList>
    </citation>
    <scope>NUCLEOTIDE SEQUENCE</scope>
    <source>
        <strain evidence="9">IBT 15544</strain>
    </source>
</reference>
<organism evidence="9 10">
    <name type="scientific">Penicillium cinerascens</name>
    <dbReference type="NCBI Taxonomy" id="70096"/>
    <lineage>
        <taxon>Eukaryota</taxon>
        <taxon>Fungi</taxon>
        <taxon>Dikarya</taxon>
        <taxon>Ascomycota</taxon>
        <taxon>Pezizomycotina</taxon>
        <taxon>Eurotiomycetes</taxon>
        <taxon>Eurotiomycetidae</taxon>
        <taxon>Eurotiales</taxon>
        <taxon>Aspergillaceae</taxon>
        <taxon>Penicillium</taxon>
    </lineage>
</organism>
<evidence type="ECO:0000256" key="3">
    <source>
        <dbReference type="ARBA" id="ARBA00022525"/>
    </source>
</evidence>
<evidence type="ECO:0000256" key="4">
    <source>
        <dbReference type="ARBA" id="ARBA00022729"/>
    </source>
</evidence>
<dbReference type="InterPro" id="IPR011050">
    <property type="entry name" value="Pectin_lyase_fold/virulence"/>
</dbReference>